<organism evidence="2 3">
    <name type="scientific">Myotis myotis</name>
    <name type="common">Greater mouse-eared bat</name>
    <name type="synonym">Vespertilio myotis</name>
    <dbReference type="NCBI Taxonomy" id="51298"/>
    <lineage>
        <taxon>Eukaryota</taxon>
        <taxon>Metazoa</taxon>
        <taxon>Chordata</taxon>
        <taxon>Craniata</taxon>
        <taxon>Vertebrata</taxon>
        <taxon>Euteleostomi</taxon>
        <taxon>Mammalia</taxon>
        <taxon>Eutheria</taxon>
        <taxon>Laurasiatheria</taxon>
        <taxon>Chiroptera</taxon>
        <taxon>Yangochiroptera</taxon>
        <taxon>Vespertilionidae</taxon>
        <taxon>Myotis</taxon>
    </lineage>
</organism>
<feature type="compositionally biased region" description="Low complexity" evidence="1">
    <location>
        <begin position="47"/>
        <end position="56"/>
    </location>
</feature>
<feature type="region of interest" description="Disordered" evidence="1">
    <location>
        <begin position="1"/>
        <end position="70"/>
    </location>
</feature>
<evidence type="ECO:0000256" key="1">
    <source>
        <dbReference type="SAM" id="MobiDB-lite"/>
    </source>
</evidence>
<evidence type="ECO:0000313" key="3">
    <source>
        <dbReference type="Proteomes" id="UP000527355"/>
    </source>
</evidence>
<feature type="region of interest" description="Disordered" evidence="1">
    <location>
        <begin position="86"/>
        <end position="150"/>
    </location>
</feature>
<reference evidence="2 3" key="1">
    <citation type="journal article" date="2020" name="Nature">
        <title>Six reference-quality genomes reveal evolution of bat adaptations.</title>
        <authorList>
            <person name="Jebb D."/>
            <person name="Huang Z."/>
            <person name="Pippel M."/>
            <person name="Hughes G.M."/>
            <person name="Lavrichenko K."/>
            <person name="Devanna P."/>
            <person name="Winkler S."/>
            <person name="Jermiin L.S."/>
            <person name="Skirmuntt E.C."/>
            <person name="Katzourakis A."/>
            <person name="Burkitt-Gray L."/>
            <person name="Ray D.A."/>
            <person name="Sullivan K.A.M."/>
            <person name="Roscito J.G."/>
            <person name="Kirilenko B.M."/>
            <person name="Davalos L.M."/>
            <person name="Corthals A.P."/>
            <person name="Power M.L."/>
            <person name="Jones G."/>
            <person name="Ransome R.D."/>
            <person name="Dechmann D.K.N."/>
            <person name="Locatelli A.G."/>
            <person name="Puechmaille S.J."/>
            <person name="Fedrigo O."/>
            <person name="Jarvis E.D."/>
            <person name="Hiller M."/>
            <person name="Vernes S.C."/>
            <person name="Myers E.W."/>
            <person name="Teeling E.C."/>
        </authorList>
    </citation>
    <scope>NUCLEOTIDE SEQUENCE [LARGE SCALE GENOMIC DNA]</scope>
    <source>
        <strain evidence="2">MMyoMyo1</strain>
        <tissue evidence="2">Flight muscle</tissue>
    </source>
</reference>
<dbReference type="EMBL" id="JABWUV010000018">
    <property type="protein sequence ID" value="KAF6291032.1"/>
    <property type="molecule type" value="Genomic_DNA"/>
</dbReference>
<proteinExistence type="predicted"/>
<gene>
    <name evidence="2" type="ORF">mMyoMyo1_009402</name>
</gene>
<dbReference type="Proteomes" id="UP000527355">
    <property type="component" value="Unassembled WGS sequence"/>
</dbReference>
<evidence type="ECO:0000313" key="2">
    <source>
        <dbReference type="EMBL" id="KAF6291032.1"/>
    </source>
</evidence>
<keyword evidence="3" id="KW-1185">Reference proteome</keyword>
<feature type="compositionally biased region" description="Basic and acidic residues" evidence="1">
    <location>
        <begin position="1"/>
        <end position="10"/>
    </location>
</feature>
<sequence>MPRKQGEARKTLSIHYPNPHFQGAGGVVRGSIPTGSGQALGAGAGLGQLLSSGPDRGPSPRPVASEPACPWPARLGGSGFGVCFGVSPPAPPQAQGPPSVGQPWGGAGLPQPLSAGHLHTRPPPHPTPELCLLPGIAPLSPGGQGSGVGL</sequence>
<dbReference type="AlphaFoldDB" id="A0A7J7SRF2"/>
<name>A0A7J7SRF2_MYOMY</name>
<accession>A0A7J7SRF2</accession>
<comment type="caution">
    <text evidence="2">The sequence shown here is derived from an EMBL/GenBank/DDBJ whole genome shotgun (WGS) entry which is preliminary data.</text>
</comment>
<protein>
    <submittedName>
        <fullName evidence="2">Uncharacterized protein</fullName>
    </submittedName>
</protein>